<keyword evidence="2" id="KW-1185">Reference proteome</keyword>
<evidence type="ECO:0000313" key="1">
    <source>
        <dbReference type="EMBL" id="ORZ07544.1"/>
    </source>
</evidence>
<sequence length="320" mass="36403">MTFSAIFTEMLRTAVTVVIPKRMSLHRHWRPEMAGAEFSRATNRDRSWGAVAGKHHMVQEITAWRNSAFKNNFSGQYPLFDEDIVMMDGIVKLASKSSALKKTIAQSGVSRVYDLQNIYRDIAAVDSMGFERELAESEYTSATFIHKIRPGGELLLTRTQLADFKRFLAIMIVQDVWFENLKWIIKTPHDEIIKESSAIDPKGCGTTCVFGKWKKTLTDKCFGAFEDENAIHFHNFHVVSPKYMVILVNCLYMWDLMKTVGLRKPWSGGELHANPVVIYTKKPMRGAEDFTPTDVFKYKRIVVPKEKVYLGGSFILGGGT</sequence>
<dbReference type="EMBL" id="MCFF01000041">
    <property type="protein sequence ID" value="ORZ07544.1"/>
    <property type="molecule type" value="Genomic_DNA"/>
</dbReference>
<name>A0A1Y2GFG0_9FUNG</name>
<organism evidence="1 2">
    <name type="scientific">Lobosporangium transversale</name>
    <dbReference type="NCBI Taxonomy" id="64571"/>
    <lineage>
        <taxon>Eukaryota</taxon>
        <taxon>Fungi</taxon>
        <taxon>Fungi incertae sedis</taxon>
        <taxon>Mucoromycota</taxon>
        <taxon>Mortierellomycotina</taxon>
        <taxon>Mortierellomycetes</taxon>
        <taxon>Mortierellales</taxon>
        <taxon>Mortierellaceae</taxon>
        <taxon>Lobosporangium</taxon>
    </lineage>
</organism>
<dbReference type="GeneID" id="33570927"/>
<protein>
    <submittedName>
        <fullName evidence="1">Uncharacterized protein</fullName>
    </submittedName>
</protein>
<dbReference type="Proteomes" id="UP000193648">
    <property type="component" value="Unassembled WGS sequence"/>
</dbReference>
<dbReference type="InParanoid" id="A0A1Y2GFG0"/>
<dbReference type="AlphaFoldDB" id="A0A1Y2GFG0"/>
<reference evidence="1 2" key="1">
    <citation type="submission" date="2016-07" db="EMBL/GenBank/DDBJ databases">
        <title>Pervasive Adenine N6-methylation of Active Genes in Fungi.</title>
        <authorList>
            <consortium name="DOE Joint Genome Institute"/>
            <person name="Mondo S.J."/>
            <person name="Dannebaum R.O."/>
            <person name="Kuo R.C."/>
            <person name="Labutti K."/>
            <person name="Haridas S."/>
            <person name="Kuo A."/>
            <person name="Salamov A."/>
            <person name="Ahrendt S.R."/>
            <person name="Lipzen A."/>
            <person name="Sullivan W."/>
            <person name="Andreopoulos W.B."/>
            <person name="Clum A."/>
            <person name="Lindquist E."/>
            <person name="Daum C."/>
            <person name="Ramamoorthy G.K."/>
            <person name="Gryganskyi A."/>
            <person name="Culley D."/>
            <person name="Magnuson J.K."/>
            <person name="James T.Y."/>
            <person name="O'Malley M.A."/>
            <person name="Stajich J.E."/>
            <person name="Spatafora J.W."/>
            <person name="Visel A."/>
            <person name="Grigoriev I.V."/>
        </authorList>
    </citation>
    <scope>NUCLEOTIDE SEQUENCE [LARGE SCALE GENOMIC DNA]</scope>
    <source>
        <strain evidence="1 2">NRRL 3116</strain>
    </source>
</reference>
<gene>
    <name evidence="1" type="ORF">BCR41DRAFT_399696</name>
</gene>
<accession>A0A1Y2GFG0</accession>
<proteinExistence type="predicted"/>
<comment type="caution">
    <text evidence="1">The sequence shown here is derived from an EMBL/GenBank/DDBJ whole genome shotgun (WGS) entry which is preliminary data.</text>
</comment>
<dbReference type="OrthoDB" id="5340163at2759"/>
<dbReference type="RefSeq" id="XP_021878051.1">
    <property type="nucleotide sequence ID" value="XM_022029084.1"/>
</dbReference>
<evidence type="ECO:0000313" key="2">
    <source>
        <dbReference type="Proteomes" id="UP000193648"/>
    </source>
</evidence>